<sequence length="73" mass="8120">MIVAWNQIRTLWRVFKNGPTSIAQPLFCQFAVEACVVLLQNDSNSIGQTSPRQPDEASRPPVERDDDTSSASE</sequence>
<evidence type="ECO:0000313" key="3">
    <source>
        <dbReference type="Proteomes" id="UP001196413"/>
    </source>
</evidence>
<name>A0AAD5WG48_PARTN</name>
<dbReference type="AlphaFoldDB" id="A0AAD5WG48"/>
<protein>
    <submittedName>
        <fullName evidence="2">Uncharacterized protein</fullName>
    </submittedName>
</protein>
<dbReference type="Proteomes" id="UP001196413">
    <property type="component" value="Unassembled WGS sequence"/>
</dbReference>
<accession>A0AAD5WG48</accession>
<feature type="compositionally biased region" description="Acidic residues" evidence="1">
    <location>
        <begin position="64"/>
        <end position="73"/>
    </location>
</feature>
<organism evidence="2 3">
    <name type="scientific">Parelaphostrongylus tenuis</name>
    <name type="common">Meningeal worm</name>
    <dbReference type="NCBI Taxonomy" id="148309"/>
    <lineage>
        <taxon>Eukaryota</taxon>
        <taxon>Metazoa</taxon>
        <taxon>Ecdysozoa</taxon>
        <taxon>Nematoda</taxon>
        <taxon>Chromadorea</taxon>
        <taxon>Rhabditida</taxon>
        <taxon>Rhabditina</taxon>
        <taxon>Rhabditomorpha</taxon>
        <taxon>Strongyloidea</taxon>
        <taxon>Metastrongylidae</taxon>
        <taxon>Parelaphostrongylus</taxon>
    </lineage>
</organism>
<feature type="compositionally biased region" description="Basic and acidic residues" evidence="1">
    <location>
        <begin position="53"/>
        <end position="63"/>
    </location>
</feature>
<feature type="region of interest" description="Disordered" evidence="1">
    <location>
        <begin position="44"/>
        <end position="73"/>
    </location>
</feature>
<evidence type="ECO:0000256" key="1">
    <source>
        <dbReference type="SAM" id="MobiDB-lite"/>
    </source>
</evidence>
<dbReference type="EMBL" id="JAHQIW010006329">
    <property type="protein sequence ID" value="KAJ1368841.1"/>
    <property type="molecule type" value="Genomic_DNA"/>
</dbReference>
<proteinExistence type="predicted"/>
<gene>
    <name evidence="2" type="ORF">KIN20_030182</name>
</gene>
<keyword evidence="3" id="KW-1185">Reference proteome</keyword>
<evidence type="ECO:0000313" key="2">
    <source>
        <dbReference type="EMBL" id="KAJ1368841.1"/>
    </source>
</evidence>
<comment type="caution">
    <text evidence="2">The sequence shown here is derived from an EMBL/GenBank/DDBJ whole genome shotgun (WGS) entry which is preliminary data.</text>
</comment>
<reference evidence="2" key="1">
    <citation type="submission" date="2021-06" db="EMBL/GenBank/DDBJ databases">
        <title>Parelaphostrongylus tenuis whole genome reference sequence.</title>
        <authorList>
            <person name="Garwood T.J."/>
            <person name="Larsen P.A."/>
            <person name="Fountain-Jones N.M."/>
            <person name="Garbe J.R."/>
            <person name="Macchietto M.G."/>
            <person name="Kania S.A."/>
            <person name="Gerhold R.W."/>
            <person name="Richards J.E."/>
            <person name="Wolf T.M."/>
        </authorList>
    </citation>
    <scope>NUCLEOTIDE SEQUENCE</scope>
    <source>
        <strain evidence="2">MNPRO001-30</strain>
        <tissue evidence="2">Meninges</tissue>
    </source>
</reference>